<feature type="transmembrane region" description="Helical" evidence="7">
    <location>
        <begin position="21"/>
        <end position="40"/>
    </location>
</feature>
<dbReference type="InterPro" id="IPR036259">
    <property type="entry name" value="MFS_trans_sf"/>
</dbReference>
<evidence type="ECO:0000313" key="9">
    <source>
        <dbReference type="EMBL" id="MEV0972428.1"/>
    </source>
</evidence>
<organism evidence="9 10">
    <name type="scientific">Microtetraspora glauca</name>
    <dbReference type="NCBI Taxonomy" id="1996"/>
    <lineage>
        <taxon>Bacteria</taxon>
        <taxon>Bacillati</taxon>
        <taxon>Actinomycetota</taxon>
        <taxon>Actinomycetes</taxon>
        <taxon>Streptosporangiales</taxon>
        <taxon>Streptosporangiaceae</taxon>
        <taxon>Microtetraspora</taxon>
    </lineage>
</organism>
<dbReference type="PANTHER" id="PTHR43045:SF1">
    <property type="entry name" value="SHIKIMATE TRANSPORTER"/>
    <property type="match status" value="1"/>
</dbReference>
<keyword evidence="3" id="KW-1003">Cell membrane</keyword>
<evidence type="ECO:0000313" key="10">
    <source>
        <dbReference type="Proteomes" id="UP001551675"/>
    </source>
</evidence>
<dbReference type="InterPro" id="IPR011701">
    <property type="entry name" value="MFS"/>
</dbReference>
<evidence type="ECO:0000256" key="2">
    <source>
        <dbReference type="ARBA" id="ARBA00022448"/>
    </source>
</evidence>
<accession>A0ABV3GLC5</accession>
<feature type="transmembrane region" description="Helical" evidence="7">
    <location>
        <begin position="60"/>
        <end position="81"/>
    </location>
</feature>
<dbReference type="PANTHER" id="PTHR43045">
    <property type="entry name" value="SHIKIMATE TRANSPORTER"/>
    <property type="match status" value="1"/>
</dbReference>
<feature type="transmembrane region" description="Helical" evidence="7">
    <location>
        <begin position="193"/>
        <end position="212"/>
    </location>
</feature>
<keyword evidence="2" id="KW-0813">Transport</keyword>
<dbReference type="Gene3D" id="1.20.1250.20">
    <property type="entry name" value="MFS general substrate transporter like domains"/>
    <property type="match status" value="2"/>
</dbReference>
<feature type="transmembrane region" description="Helical" evidence="7">
    <location>
        <begin position="377"/>
        <end position="399"/>
    </location>
</feature>
<name>A0ABV3GLC5_MICGL</name>
<feature type="domain" description="Major facilitator superfamily (MFS) profile" evidence="8">
    <location>
        <begin position="21"/>
        <end position="435"/>
    </location>
</feature>
<dbReference type="PROSITE" id="PS50850">
    <property type="entry name" value="MFS"/>
    <property type="match status" value="1"/>
</dbReference>
<feature type="transmembrane region" description="Helical" evidence="7">
    <location>
        <begin position="117"/>
        <end position="136"/>
    </location>
</feature>
<dbReference type="Proteomes" id="UP001551675">
    <property type="component" value="Unassembled WGS sequence"/>
</dbReference>
<keyword evidence="5 7" id="KW-1133">Transmembrane helix</keyword>
<feature type="transmembrane region" description="Helical" evidence="7">
    <location>
        <begin position="312"/>
        <end position="331"/>
    </location>
</feature>
<dbReference type="RefSeq" id="WP_358137531.1">
    <property type="nucleotide sequence ID" value="NZ_JBFALK010000016.1"/>
</dbReference>
<evidence type="ECO:0000256" key="3">
    <source>
        <dbReference type="ARBA" id="ARBA00022475"/>
    </source>
</evidence>
<dbReference type="SUPFAM" id="SSF103473">
    <property type="entry name" value="MFS general substrate transporter"/>
    <property type="match status" value="1"/>
</dbReference>
<dbReference type="Pfam" id="PF07690">
    <property type="entry name" value="MFS_1"/>
    <property type="match status" value="1"/>
</dbReference>
<feature type="transmembrane region" description="Helical" evidence="7">
    <location>
        <begin position="337"/>
        <end position="365"/>
    </location>
</feature>
<proteinExistence type="predicted"/>
<comment type="caution">
    <text evidence="9">The sequence shown here is derived from an EMBL/GenBank/DDBJ whole genome shotgun (WGS) entry which is preliminary data.</text>
</comment>
<keyword evidence="10" id="KW-1185">Reference proteome</keyword>
<evidence type="ECO:0000256" key="5">
    <source>
        <dbReference type="ARBA" id="ARBA00022989"/>
    </source>
</evidence>
<sequence>MQRHPSTATAREPLSPTARRAALAGFVGTFIEYFDFNLYATLTVYLSPLFFPAADPSTSFLTGLAVFGAGFFARPIGGILFGRLGDRNGRRSALIFSVILMGVCSTLIGILPTYAGIGIAASVLLVLLRLGQGISAGSEMLGSITYVLESVPRSRRVLMASLTPMGAMAGGGVGGVVVALLSGILSQEDMAVYGWRIAFLISAPLTVVALLVRKRLEDSPEFTEMVAHREITRSPLREVLTAHRRNILIAGGVAIAANGAPGLSAWFATYLAGNRALPGSTVFVAMALSSFLTIGFAPLAGWLTDRIGQRKMFAAVLCGYLVLSVPALYLIGTVTSVAGLVAAIFLYGVLAALVQAPAFTFIAELFPRHVRYTGANFGQNIGTVLGSGIAPLVGGLIFASTGSSLGPAIWVAVVCVIAFAALAMRSVQYVAGTTSADAGAAPDPVGG</sequence>
<feature type="transmembrane region" description="Helical" evidence="7">
    <location>
        <begin position="157"/>
        <end position="181"/>
    </location>
</feature>
<reference evidence="9 10" key="1">
    <citation type="submission" date="2024-06" db="EMBL/GenBank/DDBJ databases">
        <title>The Natural Products Discovery Center: Release of the First 8490 Sequenced Strains for Exploring Actinobacteria Biosynthetic Diversity.</title>
        <authorList>
            <person name="Kalkreuter E."/>
            <person name="Kautsar S.A."/>
            <person name="Yang D."/>
            <person name="Bader C.D."/>
            <person name="Teijaro C.N."/>
            <person name="Fluegel L."/>
            <person name="Davis C.M."/>
            <person name="Simpson J.R."/>
            <person name="Lauterbach L."/>
            <person name="Steele A.D."/>
            <person name="Gui C."/>
            <person name="Meng S."/>
            <person name="Li G."/>
            <person name="Viehrig K."/>
            <person name="Ye F."/>
            <person name="Su P."/>
            <person name="Kiefer A.F."/>
            <person name="Nichols A."/>
            <person name="Cepeda A.J."/>
            <person name="Yan W."/>
            <person name="Fan B."/>
            <person name="Jiang Y."/>
            <person name="Adhikari A."/>
            <person name="Zheng C.-J."/>
            <person name="Schuster L."/>
            <person name="Cowan T.M."/>
            <person name="Smanski M.J."/>
            <person name="Chevrette M.G."/>
            <person name="De Carvalho L.P.S."/>
            <person name="Shen B."/>
        </authorList>
    </citation>
    <scope>NUCLEOTIDE SEQUENCE [LARGE SCALE GENOMIC DNA]</scope>
    <source>
        <strain evidence="9 10">NPDC050100</strain>
    </source>
</reference>
<feature type="transmembrane region" description="Helical" evidence="7">
    <location>
        <begin position="280"/>
        <end position="300"/>
    </location>
</feature>
<feature type="transmembrane region" description="Helical" evidence="7">
    <location>
        <begin position="247"/>
        <end position="268"/>
    </location>
</feature>
<evidence type="ECO:0000259" key="8">
    <source>
        <dbReference type="PROSITE" id="PS50850"/>
    </source>
</evidence>
<feature type="transmembrane region" description="Helical" evidence="7">
    <location>
        <begin position="405"/>
        <end position="424"/>
    </location>
</feature>
<feature type="transmembrane region" description="Helical" evidence="7">
    <location>
        <begin position="93"/>
        <end position="111"/>
    </location>
</feature>
<keyword evidence="4 7" id="KW-0812">Transmembrane</keyword>
<evidence type="ECO:0000256" key="4">
    <source>
        <dbReference type="ARBA" id="ARBA00022692"/>
    </source>
</evidence>
<dbReference type="InterPro" id="IPR020846">
    <property type="entry name" value="MFS_dom"/>
</dbReference>
<keyword evidence="6 7" id="KW-0472">Membrane</keyword>
<evidence type="ECO:0000256" key="1">
    <source>
        <dbReference type="ARBA" id="ARBA00004651"/>
    </source>
</evidence>
<dbReference type="EMBL" id="JBFALK010000016">
    <property type="protein sequence ID" value="MEV0972428.1"/>
    <property type="molecule type" value="Genomic_DNA"/>
</dbReference>
<evidence type="ECO:0000256" key="7">
    <source>
        <dbReference type="SAM" id="Phobius"/>
    </source>
</evidence>
<evidence type="ECO:0000256" key="6">
    <source>
        <dbReference type="ARBA" id="ARBA00023136"/>
    </source>
</evidence>
<gene>
    <name evidence="9" type="ORF">AB0I59_27820</name>
</gene>
<comment type="subcellular location">
    <subcellularLocation>
        <location evidence="1">Cell membrane</location>
        <topology evidence="1">Multi-pass membrane protein</topology>
    </subcellularLocation>
</comment>
<protein>
    <submittedName>
        <fullName evidence="9">MFS transporter</fullName>
    </submittedName>
</protein>